<dbReference type="STRING" id="32264.T1L6M9"/>
<dbReference type="SMART" id="SM00271">
    <property type="entry name" value="DnaJ"/>
    <property type="match status" value="1"/>
</dbReference>
<comment type="function">
    <text evidence="4">Co-chaperone for Hsp70 protein HSPA5/BiP that acts as a key repressor of the ERN1/IRE1-mediated unfolded protein response (UPR). J domain-containing co-chaperones stimulate the ATPase activity of Hsp70 proteins and are required for efficient substrate recognition by Hsp70 proteins. In the unstressed endoplasmic reticulum, interacts with the luminal region of ERN1/IRE1 and selectively recruits HSPA5/BiP: HSPA5/BiP disrupts the dimerization of the active ERN1/IRE1 luminal region, thereby inactivating ERN1/IRE1. Also involved in endoplasmic reticulum-associated degradation (ERAD) of misfolded proteins. Required for survival of B-cell progenitors and normal antibody production.</text>
</comment>
<dbReference type="AlphaFoldDB" id="T1L6M9"/>
<dbReference type="HOGENOM" id="CLU_2052596_0_0_1"/>
<dbReference type="OrthoDB" id="10250354at2759"/>
<dbReference type="EMBL" id="CAEY01001988">
    <property type="status" value="NOT_ANNOTATED_CDS"/>
    <property type="molecule type" value="Genomic_DNA"/>
</dbReference>
<dbReference type="Pfam" id="PF00226">
    <property type="entry name" value="DnaJ"/>
    <property type="match status" value="1"/>
</dbReference>
<organism evidence="8 9">
    <name type="scientific">Tetranychus urticae</name>
    <name type="common">Two-spotted spider mite</name>
    <dbReference type="NCBI Taxonomy" id="32264"/>
    <lineage>
        <taxon>Eukaryota</taxon>
        <taxon>Metazoa</taxon>
        <taxon>Ecdysozoa</taxon>
        <taxon>Arthropoda</taxon>
        <taxon>Chelicerata</taxon>
        <taxon>Arachnida</taxon>
        <taxon>Acari</taxon>
        <taxon>Acariformes</taxon>
        <taxon>Trombidiformes</taxon>
        <taxon>Prostigmata</taxon>
        <taxon>Eleutherengona</taxon>
        <taxon>Raphignathae</taxon>
        <taxon>Tetranychoidea</taxon>
        <taxon>Tetranychidae</taxon>
        <taxon>Tetranychus</taxon>
    </lineage>
</organism>
<evidence type="ECO:0000256" key="5">
    <source>
        <dbReference type="ARBA" id="ARBA00046365"/>
    </source>
</evidence>
<dbReference type="InterPro" id="IPR051948">
    <property type="entry name" value="Hsp70_co-chaperone_J-domain"/>
</dbReference>
<dbReference type="KEGG" id="tut:107370606"/>
<dbReference type="GO" id="GO:0051787">
    <property type="term" value="F:misfolded protein binding"/>
    <property type="evidence" value="ECO:0007669"/>
    <property type="project" value="TreeGrafter"/>
</dbReference>
<keyword evidence="1" id="KW-0143">Chaperone</keyword>
<evidence type="ECO:0000256" key="3">
    <source>
        <dbReference type="ARBA" id="ARBA00041533"/>
    </source>
</evidence>
<evidence type="ECO:0000256" key="1">
    <source>
        <dbReference type="ARBA" id="ARBA00023186"/>
    </source>
</evidence>
<dbReference type="Proteomes" id="UP000015104">
    <property type="component" value="Unassembled WGS sequence"/>
</dbReference>
<keyword evidence="9" id="KW-1185">Reference proteome</keyword>
<dbReference type="SUPFAM" id="SSF46565">
    <property type="entry name" value="Chaperone J-domain"/>
    <property type="match status" value="1"/>
</dbReference>
<feature type="domain" description="J" evidence="7">
    <location>
        <begin position="4"/>
        <end position="75"/>
    </location>
</feature>
<dbReference type="eggNOG" id="KOG0714">
    <property type="taxonomic scope" value="Eukaryota"/>
</dbReference>
<dbReference type="PANTHER" id="PTHR44360">
    <property type="entry name" value="DNAJ HOMOLOG SUBFAMILY B MEMBER 9"/>
    <property type="match status" value="1"/>
</dbReference>
<name>T1L6M9_TETUR</name>
<evidence type="ECO:0000256" key="2">
    <source>
        <dbReference type="ARBA" id="ARBA00040158"/>
    </source>
</evidence>
<keyword evidence="6" id="KW-1133">Transmembrane helix</keyword>
<keyword evidence="6" id="KW-0812">Transmembrane</keyword>
<reference evidence="9" key="1">
    <citation type="submission" date="2011-08" db="EMBL/GenBank/DDBJ databases">
        <authorList>
            <person name="Rombauts S."/>
        </authorList>
    </citation>
    <scope>NUCLEOTIDE SEQUENCE</scope>
    <source>
        <strain evidence="9">London</strain>
    </source>
</reference>
<evidence type="ECO:0000256" key="4">
    <source>
        <dbReference type="ARBA" id="ARBA00045428"/>
    </source>
</evidence>
<dbReference type="CDD" id="cd06257">
    <property type="entry name" value="DnaJ"/>
    <property type="match status" value="1"/>
</dbReference>
<evidence type="ECO:0000259" key="7">
    <source>
        <dbReference type="PROSITE" id="PS50076"/>
    </source>
</evidence>
<sequence length="120" mass="13542">MSKDCYKILGISKDASVGEIKKAYRELALKYHPDKNQDANAKVKFQQVSCAYKTLMDEKSRDMPQAMQSEFDLDSDIKDFLILAGITLAGASALYYVMRGQSDGYEDETEKDKDHQSGKE</sequence>
<dbReference type="PANTHER" id="PTHR44360:SF1">
    <property type="entry name" value="DNAJ HOMOLOG SUBFAMILY B MEMBER 9"/>
    <property type="match status" value="1"/>
</dbReference>
<evidence type="ECO:0000256" key="6">
    <source>
        <dbReference type="SAM" id="Phobius"/>
    </source>
</evidence>
<dbReference type="InterPro" id="IPR001623">
    <property type="entry name" value="DnaJ_domain"/>
</dbReference>
<proteinExistence type="predicted"/>
<accession>T1L6M9</accession>
<comment type="subunit">
    <text evidence="5">Interacts with HSPA5/BiP; interaction is direct. Interacts with ERN1/IRE1 (via the luminal region). Interacts with DERL1.</text>
</comment>
<dbReference type="GO" id="GO:0036503">
    <property type="term" value="P:ERAD pathway"/>
    <property type="evidence" value="ECO:0007669"/>
    <property type="project" value="TreeGrafter"/>
</dbReference>
<dbReference type="Gene3D" id="1.10.287.110">
    <property type="entry name" value="DnaJ domain"/>
    <property type="match status" value="1"/>
</dbReference>
<keyword evidence="6" id="KW-0472">Membrane</keyword>
<dbReference type="InterPro" id="IPR036869">
    <property type="entry name" value="J_dom_sf"/>
</dbReference>
<dbReference type="PRINTS" id="PR00625">
    <property type="entry name" value="JDOMAIN"/>
</dbReference>
<evidence type="ECO:0000313" key="9">
    <source>
        <dbReference type="Proteomes" id="UP000015104"/>
    </source>
</evidence>
<reference evidence="8" key="2">
    <citation type="submission" date="2015-06" db="UniProtKB">
        <authorList>
            <consortium name="EnsemblMetazoa"/>
        </authorList>
    </citation>
    <scope>IDENTIFICATION</scope>
</reference>
<dbReference type="EnsemblMetazoa" id="tetur97g00050.1">
    <property type="protein sequence ID" value="tetur97g00050.1"/>
    <property type="gene ID" value="tetur97g00050"/>
</dbReference>
<dbReference type="GO" id="GO:0051087">
    <property type="term" value="F:protein-folding chaperone binding"/>
    <property type="evidence" value="ECO:0007669"/>
    <property type="project" value="TreeGrafter"/>
</dbReference>
<feature type="transmembrane region" description="Helical" evidence="6">
    <location>
        <begin position="80"/>
        <end position="98"/>
    </location>
</feature>
<protein>
    <recommendedName>
        <fullName evidence="2">DnaJ homolog subfamily B member 9</fullName>
    </recommendedName>
    <alternativeName>
        <fullName evidence="3">Endoplasmic reticulum DNA J domain-containing protein 4</fullName>
    </alternativeName>
</protein>
<dbReference type="GO" id="GO:0005783">
    <property type="term" value="C:endoplasmic reticulum"/>
    <property type="evidence" value="ECO:0007669"/>
    <property type="project" value="TreeGrafter"/>
</dbReference>
<dbReference type="PROSITE" id="PS50076">
    <property type="entry name" value="DNAJ_2"/>
    <property type="match status" value="1"/>
</dbReference>
<gene>
    <name evidence="8" type="primary">107370606</name>
</gene>
<evidence type="ECO:0000313" key="8">
    <source>
        <dbReference type="EnsemblMetazoa" id="tetur97g00050.1"/>
    </source>
</evidence>